<evidence type="ECO:0000256" key="1">
    <source>
        <dbReference type="SAM" id="Phobius"/>
    </source>
</evidence>
<dbReference type="InterPro" id="IPR007813">
    <property type="entry name" value="PilN"/>
</dbReference>
<sequence length="244" mass="26265">MSQQINLFNPEFLTQKKIFTSHAMLLALGVLVAGALALVMVGRHTVAVLEAEAAAGAEQLALKKERQARVMTEFAPRQKSKELDNQIASAQAELASLHQVSAVLNGKTMSDARKGYSRFFKALARQSTGELWLTGVRIGGVQSQIALQGRALDANLVPAYVSRLTREPAMQGKSFSSLQISRARLQVDGKESEDPSRLAPYIDFTLQDVTAERAAVSAGAVFAAPTAPSEMTQVADRIKAEVAK</sequence>
<organism evidence="2 3">
    <name type="scientific">Massilia antarctica</name>
    <dbReference type="NCBI Taxonomy" id="2765360"/>
    <lineage>
        <taxon>Bacteria</taxon>
        <taxon>Pseudomonadati</taxon>
        <taxon>Pseudomonadota</taxon>
        <taxon>Betaproteobacteria</taxon>
        <taxon>Burkholderiales</taxon>
        <taxon>Oxalobacteraceae</taxon>
        <taxon>Telluria group</taxon>
        <taxon>Massilia</taxon>
    </lineage>
</organism>
<proteinExistence type="predicted"/>
<dbReference type="Proteomes" id="UP000662888">
    <property type="component" value="Chromosome"/>
</dbReference>
<keyword evidence="1" id="KW-0472">Membrane</keyword>
<keyword evidence="3" id="KW-1185">Reference proteome</keyword>
<evidence type="ECO:0000313" key="2">
    <source>
        <dbReference type="EMBL" id="QPI48223.1"/>
    </source>
</evidence>
<evidence type="ECO:0008006" key="4">
    <source>
        <dbReference type="Google" id="ProtNLM"/>
    </source>
</evidence>
<dbReference type="EMBL" id="CP065053">
    <property type="protein sequence ID" value="QPI48223.1"/>
    <property type="molecule type" value="Genomic_DNA"/>
</dbReference>
<keyword evidence="1" id="KW-1133">Transmembrane helix</keyword>
<dbReference type="RefSeq" id="WP_206087860.1">
    <property type="nucleotide sequence ID" value="NZ_CP065053.1"/>
</dbReference>
<keyword evidence="1" id="KW-0812">Transmembrane</keyword>
<dbReference type="Pfam" id="PF05137">
    <property type="entry name" value="PilN"/>
    <property type="match status" value="1"/>
</dbReference>
<accession>A0AA48WAN8</accession>
<reference evidence="2 3" key="1">
    <citation type="submission" date="2020-11" db="EMBL/GenBank/DDBJ databases">
        <authorList>
            <person name="Sun Q."/>
        </authorList>
    </citation>
    <scope>NUCLEOTIDE SEQUENCE [LARGE SCALE GENOMIC DNA]</scope>
    <source>
        <strain evidence="2 3">P8398</strain>
    </source>
</reference>
<evidence type="ECO:0000313" key="3">
    <source>
        <dbReference type="Proteomes" id="UP000662888"/>
    </source>
</evidence>
<protein>
    <recommendedName>
        <fullName evidence="4">MSHA biogenesis protein MshI</fullName>
    </recommendedName>
</protein>
<feature type="transmembrane region" description="Helical" evidence="1">
    <location>
        <begin position="20"/>
        <end position="41"/>
    </location>
</feature>
<gene>
    <name evidence="2" type="ORF">IV454_22120</name>
</gene>
<name>A0AA48WAN8_9BURK</name>